<reference evidence="1" key="2">
    <citation type="journal article" date="2015" name="Data Brief">
        <title>Shoot transcriptome of the giant reed, Arundo donax.</title>
        <authorList>
            <person name="Barrero R.A."/>
            <person name="Guerrero F.D."/>
            <person name="Moolhuijzen P."/>
            <person name="Goolsby J.A."/>
            <person name="Tidwell J."/>
            <person name="Bellgard S.E."/>
            <person name="Bellgard M.I."/>
        </authorList>
    </citation>
    <scope>NUCLEOTIDE SEQUENCE</scope>
    <source>
        <tissue evidence="1">Shoot tissue taken approximately 20 cm above the soil surface</tissue>
    </source>
</reference>
<protein>
    <submittedName>
        <fullName evidence="1">Uncharacterized protein</fullName>
    </submittedName>
</protein>
<name>A0A0A9CAR4_ARUDO</name>
<sequence>MYTLDYPTIVGRFIGAFFQGAPISVVLTGLSDERRSIFTVSK</sequence>
<reference evidence="1" key="1">
    <citation type="submission" date="2014-09" db="EMBL/GenBank/DDBJ databases">
        <authorList>
            <person name="Magalhaes I.L.F."/>
            <person name="Oliveira U."/>
            <person name="Santos F.R."/>
            <person name="Vidigal T.H.D.A."/>
            <person name="Brescovit A.D."/>
            <person name="Santos A.J."/>
        </authorList>
    </citation>
    <scope>NUCLEOTIDE SEQUENCE</scope>
    <source>
        <tissue evidence="1">Shoot tissue taken approximately 20 cm above the soil surface</tissue>
    </source>
</reference>
<dbReference type="EMBL" id="GBRH01227395">
    <property type="protein sequence ID" value="JAD70500.1"/>
    <property type="molecule type" value="Transcribed_RNA"/>
</dbReference>
<organism evidence="1">
    <name type="scientific">Arundo donax</name>
    <name type="common">Giant reed</name>
    <name type="synonym">Donax arundinaceus</name>
    <dbReference type="NCBI Taxonomy" id="35708"/>
    <lineage>
        <taxon>Eukaryota</taxon>
        <taxon>Viridiplantae</taxon>
        <taxon>Streptophyta</taxon>
        <taxon>Embryophyta</taxon>
        <taxon>Tracheophyta</taxon>
        <taxon>Spermatophyta</taxon>
        <taxon>Magnoliopsida</taxon>
        <taxon>Liliopsida</taxon>
        <taxon>Poales</taxon>
        <taxon>Poaceae</taxon>
        <taxon>PACMAD clade</taxon>
        <taxon>Arundinoideae</taxon>
        <taxon>Arundineae</taxon>
        <taxon>Arundo</taxon>
    </lineage>
</organism>
<dbReference type="AlphaFoldDB" id="A0A0A9CAR4"/>
<accession>A0A0A9CAR4</accession>
<evidence type="ECO:0000313" key="1">
    <source>
        <dbReference type="EMBL" id="JAD70500.1"/>
    </source>
</evidence>
<proteinExistence type="predicted"/>